<keyword evidence="2" id="KW-1185">Reference proteome</keyword>
<protein>
    <submittedName>
        <fullName evidence="1">Uncharacterized protein</fullName>
    </submittedName>
</protein>
<proteinExistence type="predicted"/>
<sequence length="123" mass="12250">MASTGTTDSDLVKNAKATAASAKTAVGEQTAKVTTAAGGVQKSVGEYVDKAADYVHSKPDPPPAEPGVFSGVAKAAGDAQKTVGEFVTKAVDYVTPTPKPEPVAKTEGAVAGATKAAGDLFKK</sequence>
<name>A0A9D4VP91_PEA</name>
<evidence type="ECO:0000313" key="1">
    <source>
        <dbReference type="EMBL" id="KAI5387342.1"/>
    </source>
</evidence>
<evidence type="ECO:0000313" key="2">
    <source>
        <dbReference type="Proteomes" id="UP001058974"/>
    </source>
</evidence>
<reference evidence="1 2" key="1">
    <citation type="journal article" date="2022" name="Nat. Genet.">
        <title>Improved pea reference genome and pan-genome highlight genomic features and evolutionary characteristics.</title>
        <authorList>
            <person name="Yang T."/>
            <person name="Liu R."/>
            <person name="Luo Y."/>
            <person name="Hu S."/>
            <person name="Wang D."/>
            <person name="Wang C."/>
            <person name="Pandey M.K."/>
            <person name="Ge S."/>
            <person name="Xu Q."/>
            <person name="Li N."/>
            <person name="Li G."/>
            <person name="Huang Y."/>
            <person name="Saxena R.K."/>
            <person name="Ji Y."/>
            <person name="Li M."/>
            <person name="Yan X."/>
            <person name="He Y."/>
            <person name="Liu Y."/>
            <person name="Wang X."/>
            <person name="Xiang C."/>
            <person name="Varshney R.K."/>
            <person name="Ding H."/>
            <person name="Gao S."/>
            <person name="Zong X."/>
        </authorList>
    </citation>
    <scope>NUCLEOTIDE SEQUENCE [LARGE SCALE GENOMIC DNA]</scope>
    <source>
        <strain evidence="1 2">cv. Zhongwan 6</strain>
    </source>
</reference>
<dbReference type="Proteomes" id="UP001058974">
    <property type="component" value="Chromosome 7"/>
</dbReference>
<dbReference type="Gramene" id="Psat7g135280.1">
    <property type="protein sequence ID" value="Psat7g135280.1.cds1"/>
    <property type="gene ID" value="Psat7g135280"/>
</dbReference>
<organism evidence="1 2">
    <name type="scientific">Pisum sativum</name>
    <name type="common">Garden pea</name>
    <name type="synonym">Lathyrus oleraceus</name>
    <dbReference type="NCBI Taxonomy" id="3888"/>
    <lineage>
        <taxon>Eukaryota</taxon>
        <taxon>Viridiplantae</taxon>
        <taxon>Streptophyta</taxon>
        <taxon>Embryophyta</taxon>
        <taxon>Tracheophyta</taxon>
        <taxon>Spermatophyta</taxon>
        <taxon>Magnoliopsida</taxon>
        <taxon>eudicotyledons</taxon>
        <taxon>Gunneridae</taxon>
        <taxon>Pentapetalae</taxon>
        <taxon>rosids</taxon>
        <taxon>fabids</taxon>
        <taxon>Fabales</taxon>
        <taxon>Fabaceae</taxon>
        <taxon>Papilionoideae</taxon>
        <taxon>50 kb inversion clade</taxon>
        <taxon>NPAAA clade</taxon>
        <taxon>Hologalegina</taxon>
        <taxon>IRL clade</taxon>
        <taxon>Fabeae</taxon>
        <taxon>Lathyrus</taxon>
    </lineage>
</organism>
<dbReference type="EMBL" id="JAMSHJ010000007">
    <property type="protein sequence ID" value="KAI5387342.1"/>
    <property type="molecule type" value="Genomic_DNA"/>
</dbReference>
<accession>A0A9D4VP91</accession>
<gene>
    <name evidence="1" type="ORF">KIW84_073464</name>
</gene>
<dbReference type="Gramene" id="Psat07G0346400-T1">
    <property type="protein sequence ID" value="KAI5387342.1"/>
    <property type="gene ID" value="KIW84_073464"/>
</dbReference>
<comment type="caution">
    <text evidence="1">The sequence shown here is derived from an EMBL/GenBank/DDBJ whole genome shotgun (WGS) entry which is preliminary data.</text>
</comment>
<dbReference type="AlphaFoldDB" id="A0A9D4VP91"/>